<feature type="transmembrane region" description="Helical" evidence="5">
    <location>
        <begin position="23"/>
        <end position="45"/>
    </location>
</feature>
<keyword evidence="3 5" id="KW-1133">Transmembrane helix</keyword>
<comment type="subunit">
    <text evidence="5">Forms a complex with TatA.</text>
</comment>
<proteinExistence type="inferred from homology"/>
<organism evidence="7 8">
    <name type="scientific">Candidatus Aeolococcus gillhamiae</name>
    <dbReference type="NCBI Taxonomy" id="3127015"/>
    <lineage>
        <taxon>Bacteria</taxon>
        <taxon>Bacillati</taxon>
        <taxon>Candidatus Dormiibacterota</taxon>
        <taxon>Candidatus Dormibacteria</taxon>
        <taxon>Candidatus Aeolococcales</taxon>
        <taxon>Candidatus Aeolococcaceae</taxon>
        <taxon>Candidatus Aeolococcus</taxon>
    </lineage>
</organism>
<evidence type="ECO:0000313" key="7">
    <source>
        <dbReference type="EMBL" id="PZR82523.1"/>
    </source>
</evidence>
<accession>A0A934N6I3</accession>
<dbReference type="GO" id="GO:0009977">
    <property type="term" value="F:proton motive force dependent protein transmembrane transporter activity"/>
    <property type="evidence" value="ECO:0007669"/>
    <property type="project" value="TreeGrafter"/>
</dbReference>
<gene>
    <name evidence="5 7" type="primary">tatC</name>
    <name evidence="7" type="ORF">DLM65_03785</name>
    <name evidence="6" type="ORF">JF886_11415</name>
</gene>
<comment type="subcellular location">
    <subcellularLocation>
        <location evidence="5">Cell membrane</location>
        <topology evidence="5">Multi-pass membrane protein</topology>
    </subcellularLocation>
    <subcellularLocation>
        <location evidence="1">Membrane</location>
        <topology evidence="1">Multi-pass membrane protein</topology>
    </subcellularLocation>
</comment>
<evidence type="ECO:0000313" key="8">
    <source>
        <dbReference type="Proteomes" id="UP000248724"/>
    </source>
</evidence>
<feature type="transmembrane region" description="Helical" evidence="5">
    <location>
        <begin position="203"/>
        <end position="219"/>
    </location>
</feature>
<name>A0A2W5ZB38_9BACT</name>
<dbReference type="AlphaFoldDB" id="A0A2W5ZB38"/>
<evidence type="ECO:0000256" key="3">
    <source>
        <dbReference type="ARBA" id="ARBA00022989"/>
    </source>
</evidence>
<evidence type="ECO:0000256" key="5">
    <source>
        <dbReference type="HAMAP-Rule" id="MF_00902"/>
    </source>
</evidence>
<feature type="transmembrane region" description="Helical" evidence="5">
    <location>
        <begin position="225"/>
        <end position="242"/>
    </location>
</feature>
<keyword evidence="5" id="KW-1003">Cell membrane</keyword>
<dbReference type="GO" id="GO:0033281">
    <property type="term" value="C:TAT protein transport complex"/>
    <property type="evidence" value="ECO:0007669"/>
    <property type="project" value="UniProtKB-UniRule"/>
</dbReference>
<dbReference type="GO" id="GO:0043953">
    <property type="term" value="P:protein transport by the Tat complex"/>
    <property type="evidence" value="ECO:0007669"/>
    <property type="project" value="UniProtKB-UniRule"/>
</dbReference>
<dbReference type="InterPro" id="IPR019820">
    <property type="entry name" value="Sec-indep_translocase_CS"/>
</dbReference>
<dbReference type="NCBIfam" id="TIGR00945">
    <property type="entry name" value="tatC"/>
    <property type="match status" value="1"/>
</dbReference>
<feature type="transmembrane region" description="Helical" evidence="5">
    <location>
        <begin position="116"/>
        <end position="142"/>
    </location>
</feature>
<evidence type="ECO:0000256" key="1">
    <source>
        <dbReference type="ARBA" id="ARBA00004141"/>
    </source>
</evidence>
<evidence type="ECO:0000256" key="4">
    <source>
        <dbReference type="ARBA" id="ARBA00023136"/>
    </source>
</evidence>
<dbReference type="Pfam" id="PF00902">
    <property type="entry name" value="TatC"/>
    <property type="match status" value="1"/>
</dbReference>
<dbReference type="RefSeq" id="WP_337312562.1">
    <property type="nucleotide sequence ID" value="NZ_JAEKNS010000118.1"/>
</dbReference>
<reference evidence="6 9" key="3">
    <citation type="submission" date="2020-10" db="EMBL/GenBank/DDBJ databases">
        <title>Ca. Dormibacterota MAGs.</title>
        <authorList>
            <person name="Montgomery K."/>
        </authorList>
    </citation>
    <scope>NUCLEOTIDE SEQUENCE [LARGE SCALE GENOMIC DNA]</scope>
    <source>
        <strain evidence="6">SC8812_S17_18</strain>
    </source>
</reference>
<dbReference type="Proteomes" id="UP000606991">
    <property type="component" value="Unassembled WGS sequence"/>
</dbReference>
<dbReference type="PANTHER" id="PTHR30371:SF0">
    <property type="entry name" value="SEC-INDEPENDENT PROTEIN TRANSLOCASE PROTEIN TATC, CHLOROPLASTIC-RELATED"/>
    <property type="match status" value="1"/>
</dbReference>
<evidence type="ECO:0000256" key="2">
    <source>
        <dbReference type="ARBA" id="ARBA00022692"/>
    </source>
</evidence>
<dbReference type="GO" id="GO:0065002">
    <property type="term" value="P:intracellular protein transmembrane transport"/>
    <property type="evidence" value="ECO:0007669"/>
    <property type="project" value="TreeGrafter"/>
</dbReference>
<dbReference type="PRINTS" id="PR01840">
    <property type="entry name" value="TATCFAMILY"/>
</dbReference>
<comment type="function">
    <text evidence="5">Part of the twin-arginine translocation (Tat) system that transports large folded proteins containing a characteristic twin-arginine motif in their signal peptide across membranes.</text>
</comment>
<evidence type="ECO:0000313" key="6">
    <source>
        <dbReference type="EMBL" id="MBJ7595444.1"/>
    </source>
</evidence>
<dbReference type="Proteomes" id="UP000248724">
    <property type="component" value="Unassembled WGS sequence"/>
</dbReference>
<dbReference type="HAMAP" id="MF_00902">
    <property type="entry name" value="TatC"/>
    <property type="match status" value="1"/>
</dbReference>
<dbReference type="EMBL" id="JAEKNS010000118">
    <property type="protein sequence ID" value="MBJ7595444.1"/>
    <property type="molecule type" value="Genomic_DNA"/>
</dbReference>
<keyword evidence="5" id="KW-0813">Transport</keyword>
<reference evidence="7" key="2">
    <citation type="submission" date="2018-05" db="EMBL/GenBank/DDBJ databases">
        <authorList>
            <person name="Ferrari B."/>
        </authorList>
    </citation>
    <scope>NUCLEOTIDE SEQUENCE</scope>
    <source>
        <strain evidence="7">RRmetagenome_bin12</strain>
    </source>
</reference>
<dbReference type="PROSITE" id="PS01218">
    <property type="entry name" value="TATC"/>
    <property type="match status" value="1"/>
</dbReference>
<comment type="similarity">
    <text evidence="5">Belongs to the TatC family.</text>
</comment>
<dbReference type="EMBL" id="QHBU01000070">
    <property type="protein sequence ID" value="PZR82523.1"/>
    <property type="molecule type" value="Genomic_DNA"/>
</dbReference>
<sequence length="248" mass="27046">MQGVAGDERRMTIVEHLEELRRVLIISFIAWMVATVAAFVFHGAILDFLLRPLTTVLGKTNNHITSQAVFTSPTEGLTIPIKISMIIGLIGAMPVVLWQGWTFVSPGLRPVERKFVGPFIGSALVLFGGGAAFAYFVMPIGLNFLATFLGGSAVYLPDINSYLSFLVILILAFGVTFELPVVIILLGLLGIVSSRRLRKQRKAIWVGIIMGALLVTPGADPYTPTALFIPLIVFFEASVVILDKVFKR</sequence>
<accession>A0A2W5ZB38</accession>
<comment type="caution">
    <text evidence="7">The sequence shown here is derived from an EMBL/GenBank/DDBJ whole genome shotgun (WGS) entry which is preliminary data.</text>
</comment>
<keyword evidence="5" id="KW-0811">Translocation</keyword>
<evidence type="ECO:0000313" key="9">
    <source>
        <dbReference type="Proteomes" id="UP000606991"/>
    </source>
</evidence>
<keyword evidence="2 5" id="KW-0812">Transmembrane</keyword>
<reference evidence="7 8" key="1">
    <citation type="journal article" date="2017" name="Nature">
        <title>Atmospheric trace gases support primary production in Antarctic desert surface soil.</title>
        <authorList>
            <person name="Ji M."/>
            <person name="Greening C."/>
            <person name="Vanwonterghem I."/>
            <person name="Carere C.R."/>
            <person name="Bay S.K."/>
            <person name="Steen J.A."/>
            <person name="Montgomery K."/>
            <person name="Lines T."/>
            <person name="Beardall J."/>
            <person name="van Dorst J."/>
            <person name="Snape I."/>
            <person name="Stott M.B."/>
            <person name="Hugenholtz P."/>
            <person name="Ferrari B.C."/>
        </authorList>
    </citation>
    <scope>NUCLEOTIDE SEQUENCE [LARGE SCALE GENOMIC DNA]</scope>
    <source>
        <strain evidence="7">RRmetagenome_bin12</strain>
    </source>
</reference>
<feature type="transmembrane region" description="Helical" evidence="5">
    <location>
        <begin position="83"/>
        <end position="104"/>
    </location>
</feature>
<dbReference type="InterPro" id="IPR002033">
    <property type="entry name" value="TatC"/>
</dbReference>
<keyword evidence="4 5" id="KW-0472">Membrane</keyword>
<keyword evidence="5" id="KW-0653">Protein transport</keyword>
<protein>
    <recommendedName>
        <fullName evidence="5">Sec-independent protein translocase protein TatC</fullName>
    </recommendedName>
</protein>
<feature type="transmembrane region" description="Helical" evidence="5">
    <location>
        <begin position="162"/>
        <end position="191"/>
    </location>
</feature>
<dbReference type="PANTHER" id="PTHR30371">
    <property type="entry name" value="SEC-INDEPENDENT PROTEIN TRANSLOCASE PROTEIN TATC"/>
    <property type="match status" value="1"/>
</dbReference>